<feature type="signal peptide" evidence="1">
    <location>
        <begin position="1"/>
        <end position="17"/>
    </location>
</feature>
<keyword evidence="1" id="KW-0732">Signal</keyword>
<evidence type="ECO:0000256" key="1">
    <source>
        <dbReference type="SAM" id="SignalP"/>
    </source>
</evidence>
<accession>R7U7C4</accession>
<proteinExistence type="predicted"/>
<evidence type="ECO:0000313" key="4">
    <source>
        <dbReference type="Proteomes" id="UP000014760"/>
    </source>
</evidence>
<protein>
    <submittedName>
        <fullName evidence="2 3">Uncharacterized protein</fullName>
    </submittedName>
</protein>
<feature type="chain" id="PRO_5008787722" evidence="1">
    <location>
        <begin position="18"/>
        <end position="150"/>
    </location>
</feature>
<evidence type="ECO:0000313" key="3">
    <source>
        <dbReference type="EnsemblMetazoa" id="CapteP191293"/>
    </source>
</evidence>
<dbReference type="AlphaFoldDB" id="R7U7C4"/>
<sequence length="150" mass="17402">MTTSFFLLVLLVLGSNAVQFRLMFRNHKSDSSSPNENAKKTTPNDEAMIKRIQAVDQFDHVTHYKRKVEPPNKVKMLVTIEALDPKYKSRLGFLDNRKATSAFVTQRLKRDTREMSVQIDLAILQNMTNAKRTEFFKSPFSRMSKLYRIG</sequence>
<dbReference type="EMBL" id="AMQN01001689">
    <property type="status" value="NOT_ANNOTATED_CDS"/>
    <property type="molecule type" value="Genomic_DNA"/>
</dbReference>
<reference evidence="4" key="1">
    <citation type="submission" date="2012-12" db="EMBL/GenBank/DDBJ databases">
        <authorList>
            <person name="Hellsten U."/>
            <person name="Grimwood J."/>
            <person name="Chapman J.A."/>
            <person name="Shapiro H."/>
            <person name="Aerts A."/>
            <person name="Otillar R.P."/>
            <person name="Terry A.Y."/>
            <person name="Boore J.L."/>
            <person name="Simakov O."/>
            <person name="Marletaz F."/>
            <person name="Cho S.-J."/>
            <person name="Edsinger-Gonzales E."/>
            <person name="Havlak P."/>
            <person name="Kuo D.-H."/>
            <person name="Larsson T."/>
            <person name="Lv J."/>
            <person name="Arendt D."/>
            <person name="Savage R."/>
            <person name="Osoegawa K."/>
            <person name="de Jong P."/>
            <person name="Lindberg D.R."/>
            <person name="Seaver E.C."/>
            <person name="Weisblat D.A."/>
            <person name="Putnam N.H."/>
            <person name="Grigoriev I.V."/>
            <person name="Rokhsar D.S."/>
        </authorList>
    </citation>
    <scope>NUCLEOTIDE SEQUENCE</scope>
    <source>
        <strain evidence="4">I ESC-2004</strain>
    </source>
</reference>
<reference evidence="3" key="3">
    <citation type="submission" date="2015-06" db="UniProtKB">
        <authorList>
            <consortium name="EnsemblMetazoa"/>
        </authorList>
    </citation>
    <scope>IDENTIFICATION</scope>
</reference>
<dbReference type="EnsemblMetazoa" id="CapteT191293">
    <property type="protein sequence ID" value="CapteP191293"/>
    <property type="gene ID" value="CapteG191293"/>
</dbReference>
<gene>
    <name evidence="2" type="ORF">CAPTEDRAFT_191293</name>
</gene>
<dbReference type="Proteomes" id="UP000014760">
    <property type="component" value="Unassembled WGS sequence"/>
</dbReference>
<organism evidence="2">
    <name type="scientific">Capitella teleta</name>
    <name type="common">Polychaete worm</name>
    <dbReference type="NCBI Taxonomy" id="283909"/>
    <lineage>
        <taxon>Eukaryota</taxon>
        <taxon>Metazoa</taxon>
        <taxon>Spiralia</taxon>
        <taxon>Lophotrochozoa</taxon>
        <taxon>Annelida</taxon>
        <taxon>Polychaeta</taxon>
        <taxon>Sedentaria</taxon>
        <taxon>Scolecida</taxon>
        <taxon>Capitellidae</taxon>
        <taxon>Capitella</taxon>
    </lineage>
</organism>
<reference evidence="2 4" key="2">
    <citation type="journal article" date="2013" name="Nature">
        <title>Insights into bilaterian evolution from three spiralian genomes.</title>
        <authorList>
            <person name="Simakov O."/>
            <person name="Marletaz F."/>
            <person name="Cho S.J."/>
            <person name="Edsinger-Gonzales E."/>
            <person name="Havlak P."/>
            <person name="Hellsten U."/>
            <person name="Kuo D.H."/>
            <person name="Larsson T."/>
            <person name="Lv J."/>
            <person name="Arendt D."/>
            <person name="Savage R."/>
            <person name="Osoegawa K."/>
            <person name="de Jong P."/>
            <person name="Grimwood J."/>
            <person name="Chapman J.A."/>
            <person name="Shapiro H."/>
            <person name="Aerts A."/>
            <person name="Otillar R.P."/>
            <person name="Terry A.Y."/>
            <person name="Boore J.L."/>
            <person name="Grigoriev I.V."/>
            <person name="Lindberg D.R."/>
            <person name="Seaver E.C."/>
            <person name="Weisblat D.A."/>
            <person name="Putnam N.H."/>
            <person name="Rokhsar D.S."/>
        </authorList>
    </citation>
    <scope>NUCLEOTIDE SEQUENCE</scope>
    <source>
        <strain evidence="2 4">I ESC-2004</strain>
    </source>
</reference>
<dbReference type="EMBL" id="KB304598">
    <property type="protein sequence ID" value="ELU01869.1"/>
    <property type="molecule type" value="Genomic_DNA"/>
</dbReference>
<dbReference type="HOGENOM" id="CLU_1742307_0_0_1"/>
<name>R7U7C4_CAPTE</name>
<keyword evidence="4" id="KW-1185">Reference proteome</keyword>
<evidence type="ECO:0000313" key="2">
    <source>
        <dbReference type="EMBL" id="ELU01869.1"/>
    </source>
</evidence>